<feature type="active site" description="Phosphoserine intermediate" evidence="9">
    <location>
        <position position="104"/>
    </location>
</feature>
<dbReference type="Gene3D" id="3.40.1450.10">
    <property type="entry name" value="BPG-independent phosphoglycerate mutase, domain B"/>
    <property type="match status" value="1"/>
</dbReference>
<dbReference type="GO" id="GO:0030145">
    <property type="term" value="F:manganese ion binding"/>
    <property type="evidence" value="ECO:0007669"/>
    <property type="project" value="UniProtKB-UniRule"/>
</dbReference>
<comment type="pathway">
    <text evidence="3 9">Carbohydrate degradation; glycolysis; pyruvate from D-glyceraldehyde 3-phosphate: step 3/5.</text>
</comment>
<evidence type="ECO:0000256" key="1">
    <source>
        <dbReference type="ARBA" id="ARBA00000370"/>
    </source>
</evidence>
<dbReference type="InterPro" id="IPR005995">
    <property type="entry name" value="Pgm_bpd_ind"/>
</dbReference>
<evidence type="ECO:0000256" key="4">
    <source>
        <dbReference type="ARBA" id="ARBA00008819"/>
    </source>
</evidence>
<dbReference type="AlphaFoldDB" id="H0E678"/>
<dbReference type="PATRIC" id="fig|1097667.3.peg.2309"/>
<dbReference type="FunFam" id="3.40.1450.10:FF:000002">
    <property type="entry name" value="2,3-bisphosphoglycerate-independent phosphoglycerate mutase"/>
    <property type="match status" value="1"/>
</dbReference>
<evidence type="ECO:0000256" key="8">
    <source>
        <dbReference type="ARBA" id="ARBA00023235"/>
    </source>
</evidence>
<evidence type="ECO:0000256" key="7">
    <source>
        <dbReference type="ARBA" id="ARBA00023211"/>
    </source>
</evidence>
<feature type="compositionally biased region" description="Basic and acidic residues" evidence="11">
    <location>
        <begin position="155"/>
        <end position="166"/>
    </location>
</feature>
<dbReference type="SUPFAM" id="SSF53649">
    <property type="entry name" value="Alkaline phosphatase-like"/>
    <property type="match status" value="1"/>
</dbReference>
<reference evidence="14 15" key="1">
    <citation type="journal article" date="2013" name="Biodegradation">
        <title>Quantitative proteomic analysis of ibuprofen-degrading Patulibacter sp. strain I11.</title>
        <authorList>
            <person name="Almeida B."/>
            <person name="Kjeldal H."/>
            <person name="Lolas I."/>
            <person name="Knudsen A.D."/>
            <person name="Carvalho G."/>
            <person name="Nielsen K.L."/>
            <person name="Barreto Crespo M.T."/>
            <person name="Stensballe A."/>
            <person name="Nielsen J.L."/>
        </authorList>
    </citation>
    <scope>NUCLEOTIDE SEQUENCE [LARGE SCALE GENOMIC DNA]</scope>
    <source>
        <strain evidence="14 15">I11</strain>
    </source>
</reference>
<feature type="binding site" evidence="9">
    <location>
        <begin position="217"/>
        <end position="218"/>
    </location>
    <ligand>
        <name>substrate</name>
    </ligand>
</feature>
<evidence type="ECO:0000256" key="3">
    <source>
        <dbReference type="ARBA" id="ARBA00004798"/>
    </source>
</evidence>
<dbReference type="InterPro" id="IPR017850">
    <property type="entry name" value="Alkaline_phosphatase_core_sf"/>
</dbReference>
<dbReference type="UniPathway" id="UPA00109">
    <property type="reaction ID" value="UER00186"/>
</dbReference>
<proteinExistence type="inferred from homology"/>
<feature type="binding site" evidence="9">
    <location>
        <position position="187"/>
    </location>
    <ligand>
        <name>substrate</name>
    </ligand>
</feature>
<dbReference type="EC" id="5.4.2.12" evidence="9 10"/>
<keyword evidence="5 9" id="KW-0479">Metal-binding</keyword>
<feature type="binding site" evidence="9">
    <location>
        <position position="486"/>
    </location>
    <ligand>
        <name>Mn(2+)</name>
        <dbReference type="ChEBI" id="CHEBI:29035"/>
        <label>1</label>
    </ligand>
</feature>
<comment type="similarity">
    <text evidence="4 9">Belongs to the BPG-independent phosphoglycerate mutase family.</text>
</comment>
<dbReference type="RefSeq" id="WP_007575132.1">
    <property type="nucleotide sequence ID" value="NZ_AGUD01000200.1"/>
</dbReference>
<protein>
    <recommendedName>
        <fullName evidence="9 10">2,3-bisphosphoglycerate-independent phosphoglycerate mutase</fullName>
        <shortName evidence="9">BPG-independent PGAM</shortName>
        <shortName evidence="9">Phosphoglyceromutase</shortName>
        <shortName evidence="9">iPGM</shortName>
        <ecNumber evidence="9 10">5.4.2.12</ecNumber>
    </recommendedName>
</protein>
<organism evidence="14 15">
    <name type="scientific">Patulibacter medicamentivorans</name>
    <dbReference type="NCBI Taxonomy" id="1097667"/>
    <lineage>
        <taxon>Bacteria</taxon>
        <taxon>Bacillati</taxon>
        <taxon>Actinomycetota</taxon>
        <taxon>Thermoleophilia</taxon>
        <taxon>Solirubrobacterales</taxon>
        <taxon>Patulibacteraceae</taxon>
        <taxon>Patulibacter</taxon>
    </lineage>
</organism>
<dbReference type="GO" id="GO:0006096">
    <property type="term" value="P:glycolytic process"/>
    <property type="evidence" value="ECO:0007669"/>
    <property type="project" value="UniProtKB-UniRule"/>
</dbReference>
<sequence>MSGTGADDERANAAPGEAPDALPATPGSLAASLTATVGVTREDWAPGVALIILDGFGLAPDGPGNAVSLARTPTFDGLWDRYPHAQLIACGPAVGLPEGQMGNSEVGHLNLGAGAVVKQDLARIDDAVADGSIREVEAIRDALARVAGAQGDVPDAQRPERDKDGDGQPAGGDRLHLVGLVSDGGVHSSMEHLQALIEAAAAAGVPDVVIHAFTDGRDTLPKAGAGFLETVEGWCAAASDPAAGRRARVGSVIGRYFAMDRDSRWDRVQQAYDLLVHGQAPHRAATAAQAVRDAYARDETDEFVTATAVGDEATIRPDDVVVVFNFRPDRVREITRALAEPAFLEVDRQAAAPHPELVDPVIPPVAVANYVCMTQYKADWPYPIAFPPRNPEVTLADVIEATGGTQIHVAETEKYPHVTYFFNGGIEAEHRDEFRDVVPSPRDVATYDLKPQMSARDAADAFVRLWRDHGPTFGIINFANPDMVGHTGVIPAAVEAIEVVDGCLADVVRTVTESGGVCVITADHGNADHMLEPDGSPNTAHSLNPVPFVITREGLTLRGEGILADVAPTVLDLLGIEQPKAMTGQSMISA</sequence>
<gene>
    <name evidence="9" type="primary">gpmI</name>
    <name evidence="14" type="ORF">PAI11_23280</name>
</gene>
<feature type="binding site" evidence="9">
    <location>
        <position position="255"/>
    </location>
    <ligand>
        <name>substrate</name>
    </ligand>
</feature>
<accession>H0E678</accession>
<evidence type="ECO:0000313" key="15">
    <source>
        <dbReference type="Proteomes" id="UP000005143"/>
    </source>
</evidence>
<feature type="binding site" evidence="9">
    <location>
        <position position="482"/>
    </location>
    <ligand>
        <name>Mn(2+)</name>
        <dbReference type="ChEBI" id="CHEBI:29035"/>
        <label>1</label>
    </ligand>
</feature>
<comment type="subunit">
    <text evidence="9">Monomer.</text>
</comment>
<evidence type="ECO:0000256" key="6">
    <source>
        <dbReference type="ARBA" id="ARBA00023152"/>
    </source>
</evidence>
<keyword evidence="15" id="KW-1185">Reference proteome</keyword>
<dbReference type="SUPFAM" id="SSF64158">
    <property type="entry name" value="2,3-Bisphosphoglycerate-independent phosphoglycerate mutase, substrate-binding domain"/>
    <property type="match status" value="1"/>
</dbReference>
<keyword evidence="8 9" id="KW-0413">Isomerase</keyword>
<evidence type="ECO:0000313" key="14">
    <source>
        <dbReference type="EMBL" id="EHN10847.1"/>
    </source>
</evidence>
<evidence type="ECO:0000256" key="11">
    <source>
        <dbReference type="SAM" id="MobiDB-lite"/>
    </source>
</evidence>
<dbReference type="Pfam" id="PF06415">
    <property type="entry name" value="iPGM_N"/>
    <property type="match status" value="1"/>
</dbReference>
<dbReference type="EMBL" id="AGUD01000200">
    <property type="protein sequence ID" value="EHN10847.1"/>
    <property type="molecule type" value="Genomic_DNA"/>
</dbReference>
<evidence type="ECO:0000259" key="13">
    <source>
        <dbReference type="Pfam" id="PF06415"/>
    </source>
</evidence>
<feature type="region of interest" description="Disordered" evidence="11">
    <location>
        <begin position="149"/>
        <end position="174"/>
    </location>
</feature>
<comment type="caution">
    <text evidence="14">The sequence shown here is derived from an EMBL/GenBank/DDBJ whole genome shotgun (WGS) entry which is preliminary data.</text>
</comment>
<dbReference type="Proteomes" id="UP000005143">
    <property type="component" value="Unassembled WGS sequence"/>
</dbReference>
<keyword evidence="6 9" id="KW-0324">Glycolysis</keyword>
<feature type="binding site" evidence="9">
    <location>
        <position position="524"/>
    </location>
    <ligand>
        <name>Mn(2+)</name>
        <dbReference type="ChEBI" id="CHEBI:29035"/>
        <label>2</label>
    </ligand>
</feature>
<feature type="binding site" evidence="9">
    <location>
        <position position="261"/>
    </location>
    <ligand>
        <name>substrate</name>
    </ligand>
</feature>
<dbReference type="PANTHER" id="PTHR31637">
    <property type="entry name" value="2,3-BISPHOSPHOGLYCERATE-INDEPENDENT PHOSPHOGLYCERATE MUTASE"/>
    <property type="match status" value="1"/>
</dbReference>
<comment type="cofactor">
    <cofactor evidence="9">
        <name>Mn(2+)</name>
        <dbReference type="ChEBI" id="CHEBI:29035"/>
    </cofactor>
    <text evidence="9">Binds 2 manganese ions per subunit.</text>
</comment>
<evidence type="ECO:0000259" key="12">
    <source>
        <dbReference type="Pfam" id="PF01676"/>
    </source>
</evidence>
<feature type="binding site" evidence="9">
    <location>
        <position position="54"/>
    </location>
    <ligand>
        <name>Mn(2+)</name>
        <dbReference type="ChEBI" id="CHEBI:29035"/>
        <label>2</label>
    </ligand>
</feature>
<feature type="binding site" evidence="9">
    <location>
        <position position="104"/>
    </location>
    <ligand>
        <name>Mn(2+)</name>
        <dbReference type="ChEBI" id="CHEBI:29035"/>
        <label>2</label>
    </ligand>
</feature>
<dbReference type="Pfam" id="PF01676">
    <property type="entry name" value="Metalloenzyme"/>
    <property type="match status" value="1"/>
</dbReference>
<feature type="binding site" evidence="9">
    <location>
        <position position="541"/>
    </location>
    <ligand>
        <name>Mn(2+)</name>
        <dbReference type="ChEBI" id="CHEBI:29035"/>
        <label>1</label>
    </ligand>
</feature>
<dbReference type="OrthoDB" id="9800863at2"/>
<comment type="catalytic activity">
    <reaction evidence="1 9">
        <text>(2R)-2-phosphoglycerate = (2R)-3-phosphoglycerate</text>
        <dbReference type="Rhea" id="RHEA:15901"/>
        <dbReference type="ChEBI" id="CHEBI:58272"/>
        <dbReference type="ChEBI" id="CHEBI:58289"/>
        <dbReference type="EC" id="5.4.2.12"/>
    </reaction>
</comment>
<dbReference type="InterPro" id="IPR011258">
    <property type="entry name" value="BPG-indep_PGM_N"/>
</dbReference>
<comment type="function">
    <text evidence="2 9">Catalyzes the interconversion of 2-phosphoglycerate and 3-phosphoglycerate.</text>
</comment>
<evidence type="ECO:0000256" key="9">
    <source>
        <dbReference type="HAMAP-Rule" id="MF_01038"/>
    </source>
</evidence>
<evidence type="ECO:0000256" key="10">
    <source>
        <dbReference type="NCBIfam" id="TIGR01307"/>
    </source>
</evidence>
<feature type="region of interest" description="Disordered" evidence="11">
    <location>
        <begin position="1"/>
        <end position="25"/>
    </location>
</feature>
<dbReference type="GO" id="GO:0006007">
    <property type="term" value="P:glucose catabolic process"/>
    <property type="evidence" value="ECO:0007669"/>
    <property type="project" value="InterPro"/>
</dbReference>
<dbReference type="PANTHER" id="PTHR31637:SF0">
    <property type="entry name" value="2,3-BISPHOSPHOGLYCERATE-INDEPENDENT PHOSPHOGLYCERATE MUTASE"/>
    <property type="match status" value="1"/>
</dbReference>
<evidence type="ECO:0000256" key="5">
    <source>
        <dbReference type="ARBA" id="ARBA00022723"/>
    </source>
</evidence>
<dbReference type="NCBIfam" id="TIGR01307">
    <property type="entry name" value="pgm_bpd_ind"/>
    <property type="match status" value="1"/>
</dbReference>
<feature type="binding site" evidence="9">
    <location>
        <position position="523"/>
    </location>
    <ligand>
        <name>Mn(2+)</name>
        <dbReference type="ChEBI" id="CHEBI:29035"/>
        <label>2</label>
    </ligand>
</feature>
<keyword evidence="7 9" id="KW-0464">Manganese</keyword>
<dbReference type="InterPro" id="IPR006124">
    <property type="entry name" value="Metalloenzyme"/>
</dbReference>
<dbReference type="HAMAP" id="MF_01038">
    <property type="entry name" value="GpmI"/>
    <property type="match status" value="1"/>
</dbReference>
<evidence type="ECO:0000256" key="2">
    <source>
        <dbReference type="ARBA" id="ARBA00002315"/>
    </source>
</evidence>
<name>H0E678_9ACTN</name>
<dbReference type="GO" id="GO:0005737">
    <property type="term" value="C:cytoplasm"/>
    <property type="evidence" value="ECO:0007669"/>
    <property type="project" value="InterPro"/>
</dbReference>
<feature type="domain" description="Metalloenzyme" evidence="12">
    <location>
        <begin position="48"/>
        <end position="577"/>
    </location>
</feature>
<feature type="binding site" evidence="9">
    <location>
        <position position="414"/>
    </location>
    <ligand>
        <name>substrate</name>
    </ligand>
</feature>
<feature type="domain" description="BPG-independent PGAM N-terminal" evidence="13">
    <location>
        <begin position="172"/>
        <end position="377"/>
    </location>
</feature>
<dbReference type="Gene3D" id="3.40.720.10">
    <property type="entry name" value="Alkaline Phosphatase, subunit A"/>
    <property type="match status" value="1"/>
</dbReference>
<dbReference type="GO" id="GO:0004619">
    <property type="term" value="F:phosphoglycerate mutase activity"/>
    <property type="evidence" value="ECO:0007669"/>
    <property type="project" value="UniProtKB-UniRule"/>
</dbReference>
<dbReference type="InterPro" id="IPR036646">
    <property type="entry name" value="PGAM_B_sf"/>
</dbReference>
<dbReference type="CDD" id="cd16010">
    <property type="entry name" value="iPGM"/>
    <property type="match status" value="1"/>
</dbReference>
<feature type="binding site" evidence="9">
    <location>
        <begin position="327"/>
        <end position="330"/>
    </location>
    <ligand>
        <name>substrate</name>
    </ligand>
</feature>